<dbReference type="EMBL" id="WTYR01000001">
    <property type="protein sequence ID" value="MXP10762.1"/>
    <property type="molecule type" value="Genomic_DNA"/>
</dbReference>
<protein>
    <submittedName>
        <fullName evidence="1">Uncharacterized protein</fullName>
    </submittedName>
</protein>
<sequence>MTIEMENKLVSEIEGIEEEKRMLIRQIALASASGKSNKTALMKMAKLTRRKRRLTRPLTSAAA</sequence>
<name>A0A6I4U8G6_9SPHN</name>
<keyword evidence="2" id="KW-1185">Reference proteome</keyword>
<comment type="caution">
    <text evidence="1">The sequence shown here is derived from an EMBL/GenBank/DDBJ whole genome shotgun (WGS) entry which is preliminary data.</text>
</comment>
<gene>
    <name evidence="1" type="ORF">GRI68_11285</name>
</gene>
<dbReference type="AlphaFoldDB" id="A0A6I4U8G6"/>
<evidence type="ECO:0000313" key="2">
    <source>
        <dbReference type="Proteomes" id="UP000429229"/>
    </source>
</evidence>
<organism evidence="1 2">
    <name type="scientific">Alteriqipengyuania halimionae</name>
    <dbReference type="NCBI Taxonomy" id="1926630"/>
    <lineage>
        <taxon>Bacteria</taxon>
        <taxon>Pseudomonadati</taxon>
        <taxon>Pseudomonadota</taxon>
        <taxon>Alphaproteobacteria</taxon>
        <taxon>Sphingomonadales</taxon>
        <taxon>Erythrobacteraceae</taxon>
        <taxon>Alteriqipengyuania</taxon>
    </lineage>
</organism>
<accession>A0A6I4U8G6</accession>
<dbReference type="RefSeq" id="WP_160617328.1">
    <property type="nucleotide sequence ID" value="NZ_WTYR01000001.1"/>
</dbReference>
<dbReference type="Proteomes" id="UP000429229">
    <property type="component" value="Unassembled WGS sequence"/>
</dbReference>
<reference evidence="1 2" key="1">
    <citation type="submission" date="2019-12" db="EMBL/GenBank/DDBJ databases">
        <title>Genomic-based taxomic classification of the family Erythrobacteraceae.</title>
        <authorList>
            <person name="Xu L."/>
        </authorList>
    </citation>
    <scope>NUCLEOTIDE SEQUENCE [LARGE SCALE GENOMIC DNA]</scope>
    <source>
        <strain evidence="1 2">LMG 29519</strain>
    </source>
</reference>
<evidence type="ECO:0000313" key="1">
    <source>
        <dbReference type="EMBL" id="MXP10762.1"/>
    </source>
</evidence>
<proteinExistence type="predicted"/>